<evidence type="ECO:0000313" key="2">
    <source>
        <dbReference type="EMBL" id="OGG52001.1"/>
    </source>
</evidence>
<reference evidence="2 3" key="1">
    <citation type="journal article" date="2016" name="Nat. Commun.">
        <title>Thousands of microbial genomes shed light on interconnected biogeochemical processes in an aquifer system.</title>
        <authorList>
            <person name="Anantharaman K."/>
            <person name="Brown C.T."/>
            <person name="Hug L.A."/>
            <person name="Sharon I."/>
            <person name="Castelle C.J."/>
            <person name="Probst A.J."/>
            <person name="Thomas B.C."/>
            <person name="Singh A."/>
            <person name="Wilkins M.J."/>
            <person name="Karaoz U."/>
            <person name="Brodie E.L."/>
            <person name="Williams K.H."/>
            <person name="Hubbard S.S."/>
            <person name="Banfield J.F."/>
        </authorList>
    </citation>
    <scope>NUCLEOTIDE SEQUENCE [LARGE SCALE GENOMIC DNA]</scope>
</reference>
<dbReference type="AlphaFoldDB" id="A0A1F6CSL8"/>
<accession>A0A1F6CSL8</accession>
<proteinExistence type="predicted"/>
<sequence length="104" mass="11689">MDAVGNIMQRFEAYIIYPAILIVFALGFLLFVYGLVEFLWKLNEGGDNKEGKEHMLWGIVGMLIMVSVWGILELLDNTFGLDFRNPDVSRANNVTLPGNFFGGN</sequence>
<name>A0A1F6CSL8_9BACT</name>
<evidence type="ECO:0000313" key="3">
    <source>
        <dbReference type="Proteomes" id="UP000176445"/>
    </source>
</evidence>
<protein>
    <recommendedName>
        <fullName evidence="4">DUF5671 domain-containing protein</fullName>
    </recommendedName>
</protein>
<keyword evidence="1" id="KW-1133">Transmembrane helix</keyword>
<feature type="transmembrane region" description="Helical" evidence="1">
    <location>
        <begin position="14"/>
        <end position="36"/>
    </location>
</feature>
<keyword evidence="1" id="KW-0812">Transmembrane</keyword>
<evidence type="ECO:0008006" key="4">
    <source>
        <dbReference type="Google" id="ProtNLM"/>
    </source>
</evidence>
<feature type="transmembrane region" description="Helical" evidence="1">
    <location>
        <begin position="56"/>
        <end position="75"/>
    </location>
</feature>
<evidence type="ECO:0000256" key="1">
    <source>
        <dbReference type="SAM" id="Phobius"/>
    </source>
</evidence>
<keyword evidence="1" id="KW-0472">Membrane</keyword>
<organism evidence="2 3">
    <name type="scientific">Candidatus Kaiserbacteria bacterium RIFCSPHIGHO2_01_FULL_54_36b</name>
    <dbReference type="NCBI Taxonomy" id="1798483"/>
    <lineage>
        <taxon>Bacteria</taxon>
        <taxon>Candidatus Kaiseribacteriota</taxon>
    </lineage>
</organism>
<gene>
    <name evidence="2" type="ORF">A2704_00670</name>
</gene>
<dbReference type="Proteomes" id="UP000176445">
    <property type="component" value="Unassembled WGS sequence"/>
</dbReference>
<comment type="caution">
    <text evidence="2">The sequence shown here is derived from an EMBL/GenBank/DDBJ whole genome shotgun (WGS) entry which is preliminary data.</text>
</comment>
<dbReference type="EMBL" id="MFKW01000007">
    <property type="protein sequence ID" value="OGG52001.1"/>
    <property type="molecule type" value="Genomic_DNA"/>
</dbReference>